<keyword evidence="5 8" id="KW-1133">Transmembrane helix</keyword>
<dbReference type="GO" id="GO:0015031">
    <property type="term" value="P:protein transport"/>
    <property type="evidence" value="ECO:0007669"/>
    <property type="project" value="UniProtKB-KW"/>
</dbReference>
<dbReference type="EMBL" id="DSRU01000415">
    <property type="protein sequence ID" value="HFN01508.1"/>
    <property type="molecule type" value="Genomic_DNA"/>
</dbReference>
<keyword evidence="4 7" id="KW-0812">Transmembrane</keyword>
<keyword evidence="3" id="KW-1003">Cell membrane</keyword>
<proteinExistence type="inferred from homology"/>
<comment type="subcellular location">
    <subcellularLocation>
        <location evidence="1">Cell membrane</location>
        <topology evidence="1">Single-pass membrane protein</topology>
    </subcellularLocation>
    <subcellularLocation>
        <location evidence="7">Cell membrane</location>
        <topology evidence="7">Single-pass type II membrane protein</topology>
    </subcellularLocation>
</comment>
<dbReference type="GO" id="GO:0005886">
    <property type="term" value="C:plasma membrane"/>
    <property type="evidence" value="ECO:0007669"/>
    <property type="project" value="UniProtKB-SubCell"/>
</dbReference>
<dbReference type="AlphaFoldDB" id="A0A7C3KJJ4"/>
<dbReference type="Pfam" id="PF02472">
    <property type="entry name" value="ExbD"/>
    <property type="match status" value="1"/>
</dbReference>
<dbReference type="PANTHER" id="PTHR30558">
    <property type="entry name" value="EXBD MEMBRANE COMPONENT OF PMF-DRIVEN MACROMOLECULE IMPORT SYSTEM"/>
    <property type="match status" value="1"/>
</dbReference>
<evidence type="ECO:0000313" key="9">
    <source>
        <dbReference type="EMBL" id="HFN01508.1"/>
    </source>
</evidence>
<sequence>MRTRRNKVSGQIPEVNLVPMMDVMMTVLTFFIIISMSLSGYNIVNVKVPILGGTGVGAAVEKNEPKKLTIGLTNTGQLVLDGKDITVEQMADAMVKFLNENPDGIVILKADSKLKYESVVKVLEVMRDIGGDRVSLAVNREGS</sequence>
<comment type="similarity">
    <text evidence="2 7">Belongs to the ExbD/TolR family.</text>
</comment>
<organism evidence="9">
    <name type="scientific">Oscillatoriales cyanobacterium SpSt-418</name>
    <dbReference type="NCBI Taxonomy" id="2282169"/>
    <lineage>
        <taxon>Bacteria</taxon>
        <taxon>Bacillati</taxon>
        <taxon>Cyanobacteriota</taxon>
        <taxon>Cyanophyceae</taxon>
        <taxon>Oscillatoriophycideae</taxon>
        <taxon>Oscillatoriales</taxon>
    </lineage>
</organism>
<reference evidence="9" key="1">
    <citation type="journal article" date="2020" name="mSystems">
        <title>Genome- and Community-Level Interaction Insights into Carbon Utilization and Element Cycling Functions of Hydrothermarchaeota in Hydrothermal Sediment.</title>
        <authorList>
            <person name="Zhou Z."/>
            <person name="Liu Y."/>
            <person name="Xu W."/>
            <person name="Pan J."/>
            <person name="Luo Z.H."/>
            <person name="Li M."/>
        </authorList>
    </citation>
    <scope>NUCLEOTIDE SEQUENCE [LARGE SCALE GENOMIC DNA]</scope>
    <source>
        <strain evidence="9">SpSt-418</strain>
    </source>
</reference>
<dbReference type="GO" id="GO:0022857">
    <property type="term" value="F:transmembrane transporter activity"/>
    <property type="evidence" value="ECO:0007669"/>
    <property type="project" value="InterPro"/>
</dbReference>
<dbReference type="PANTHER" id="PTHR30558:SF3">
    <property type="entry name" value="BIOPOLYMER TRANSPORT PROTEIN EXBD-RELATED"/>
    <property type="match status" value="1"/>
</dbReference>
<evidence type="ECO:0000256" key="1">
    <source>
        <dbReference type="ARBA" id="ARBA00004162"/>
    </source>
</evidence>
<comment type="caution">
    <text evidence="9">The sequence shown here is derived from an EMBL/GenBank/DDBJ whole genome shotgun (WGS) entry which is preliminary data.</text>
</comment>
<accession>A0A7C3KJJ4</accession>
<name>A0A7C3KJJ4_9CYAN</name>
<keyword evidence="6 8" id="KW-0472">Membrane</keyword>
<dbReference type="Gene3D" id="3.30.420.270">
    <property type="match status" value="1"/>
</dbReference>
<protein>
    <submittedName>
        <fullName evidence="9">Biopolymer transporter ExbD</fullName>
    </submittedName>
</protein>
<evidence type="ECO:0000256" key="5">
    <source>
        <dbReference type="ARBA" id="ARBA00022989"/>
    </source>
</evidence>
<keyword evidence="7" id="KW-0813">Transport</keyword>
<evidence type="ECO:0000256" key="8">
    <source>
        <dbReference type="SAM" id="Phobius"/>
    </source>
</evidence>
<evidence type="ECO:0000256" key="3">
    <source>
        <dbReference type="ARBA" id="ARBA00022475"/>
    </source>
</evidence>
<feature type="transmembrane region" description="Helical" evidence="8">
    <location>
        <begin position="21"/>
        <end position="41"/>
    </location>
</feature>
<gene>
    <name evidence="9" type="ORF">ENR64_27930</name>
</gene>
<dbReference type="InterPro" id="IPR003400">
    <property type="entry name" value="ExbD"/>
</dbReference>
<keyword evidence="7" id="KW-0653">Protein transport</keyword>
<evidence type="ECO:0000256" key="4">
    <source>
        <dbReference type="ARBA" id="ARBA00022692"/>
    </source>
</evidence>
<evidence type="ECO:0000256" key="6">
    <source>
        <dbReference type="ARBA" id="ARBA00023136"/>
    </source>
</evidence>
<evidence type="ECO:0000256" key="7">
    <source>
        <dbReference type="RuleBase" id="RU003879"/>
    </source>
</evidence>
<evidence type="ECO:0000256" key="2">
    <source>
        <dbReference type="ARBA" id="ARBA00005811"/>
    </source>
</evidence>